<dbReference type="STRING" id="64971.SAMN05421831_102182"/>
<dbReference type="AlphaFoldDB" id="A0A1H6QTE2"/>
<dbReference type="Proteomes" id="UP000242999">
    <property type="component" value="Unassembled WGS sequence"/>
</dbReference>
<proteinExistence type="predicted"/>
<evidence type="ECO:0000256" key="1">
    <source>
        <dbReference type="SAM" id="SignalP"/>
    </source>
</evidence>
<sequence>MRRKQILVALTLVLATSAQASLLDDLLGNNGTDEETNLPIDTGIYIEHTSQKSLYMGTADADYIYLDASHPTLASGGLANDRYKISAQQSADLVISDLLGQDNLVDLSLVQNSITEVSLNSGQVIINLSSGVKIQIDAAQTHCLQINLDGILSDYKITDENSLESFKQLLGI</sequence>
<protein>
    <recommendedName>
        <fullName evidence="4">Auto-transporter adhesin head GIN domain-containing protein</fullName>
    </recommendedName>
</protein>
<dbReference type="RefSeq" id="WP_093308526.1">
    <property type="nucleotide sequence ID" value="NZ_FNYH01000002.1"/>
</dbReference>
<evidence type="ECO:0000313" key="2">
    <source>
        <dbReference type="EMBL" id="SEI46833.1"/>
    </source>
</evidence>
<keyword evidence="1" id="KW-0732">Signal</keyword>
<evidence type="ECO:0008006" key="4">
    <source>
        <dbReference type="Google" id="ProtNLM"/>
    </source>
</evidence>
<feature type="chain" id="PRO_5017225536" description="Auto-transporter adhesin head GIN domain-containing protein" evidence="1">
    <location>
        <begin position="21"/>
        <end position="172"/>
    </location>
</feature>
<feature type="signal peptide" evidence="1">
    <location>
        <begin position="1"/>
        <end position="20"/>
    </location>
</feature>
<accession>A0A1H6QTE2</accession>
<gene>
    <name evidence="2" type="ORF">SAMN05421831_102182</name>
</gene>
<organism evidence="2 3">
    <name type="scientific">Allopseudospirillum japonicum</name>
    <dbReference type="NCBI Taxonomy" id="64971"/>
    <lineage>
        <taxon>Bacteria</taxon>
        <taxon>Pseudomonadati</taxon>
        <taxon>Pseudomonadota</taxon>
        <taxon>Gammaproteobacteria</taxon>
        <taxon>Oceanospirillales</taxon>
        <taxon>Oceanospirillaceae</taxon>
        <taxon>Allopseudospirillum</taxon>
    </lineage>
</organism>
<reference evidence="3" key="1">
    <citation type="submission" date="2016-10" db="EMBL/GenBank/DDBJ databases">
        <authorList>
            <person name="Varghese N."/>
            <person name="Submissions S."/>
        </authorList>
    </citation>
    <scope>NUCLEOTIDE SEQUENCE [LARGE SCALE GENOMIC DNA]</scope>
    <source>
        <strain evidence="3">DSM 7165</strain>
    </source>
</reference>
<name>A0A1H6QTE2_9GAMM</name>
<keyword evidence="3" id="KW-1185">Reference proteome</keyword>
<dbReference type="EMBL" id="FNYH01000002">
    <property type="protein sequence ID" value="SEI46833.1"/>
    <property type="molecule type" value="Genomic_DNA"/>
</dbReference>
<evidence type="ECO:0000313" key="3">
    <source>
        <dbReference type="Proteomes" id="UP000242999"/>
    </source>
</evidence>